<feature type="region of interest" description="Disordered" evidence="1">
    <location>
        <begin position="1"/>
        <end position="26"/>
    </location>
</feature>
<evidence type="ECO:0000313" key="4">
    <source>
        <dbReference type="Proteomes" id="UP000596661"/>
    </source>
</evidence>
<proteinExistence type="predicted"/>
<dbReference type="Gramene" id="novel_model_2566_5bd9a17a">
    <property type="protein sequence ID" value="cds.novel_model_2566_5bd9a17a"/>
    <property type="gene ID" value="novel_gene_1385_5bd9a17a"/>
</dbReference>
<dbReference type="EMBL" id="UZAU01000247">
    <property type="status" value="NOT_ANNOTATED_CDS"/>
    <property type="molecule type" value="Genomic_DNA"/>
</dbReference>
<keyword evidence="2" id="KW-1133">Transmembrane helix</keyword>
<keyword evidence="2" id="KW-0472">Membrane</keyword>
<evidence type="ECO:0000256" key="2">
    <source>
        <dbReference type="SAM" id="Phobius"/>
    </source>
</evidence>
<protein>
    <submittedName>
        <fullName evidence="3">Uncharacterized protein</fullName>
    </submittedName>
</protein>
<reference evidence="3" key="2">
    <citation type="submission" date="2021-03" db="UniProtKB">
        <authorList>
            <consortium name="EnsemblPlants"/>
        </authorList>
    </citation>
    <scope>IDENTIFICATION</scope>
</reference>
<dbReference type="EnsemblPlants" id="novel_model_2566_5bd9a17a">
    <property type="protein sequence ID" value="cds.novel_model_2566_5bd9a17a"/>
    <property type="gene ID" value="novel_gene_1385_5bd9a17a"/>
</dbReference>
<organism evidence="3 4">
    <name type="scientific">Cannabis sativa</name>
    <name type="common">Hemp</name>
    <name type="synonym">Marijuana</name>
    <dbReference type="NCBI Taxonomy" id="3483"/>
    <lineage>
        <taxon>Eukaryota</taxon>
        <taxon>Viridiplantae</taxon>
        <taxon>Streptophyta</taxon>
        <taxon>Embryophyta</taxon>
        <taxon>Tracheophyta</taxon>
        <taxon>Spermatophyta</taxon>
        <taxon>Magnoliopsida</taxon>
        <taxon>eudicotyledons</taxon>
        <taxon>Gunneridae</taxon>
        <taxon>Pentapetalae</taxon>
        <taxon>rosids</taxon>
        <taxon>fabids</taxon>
        <taxon>Rosales</taxon>
        <taxon>Cannabaceae</taxon>
        <taxon>Cannabis</taxon>
    </lineage>
</organism>
<keyword evidence="2" id="KW-0812">Transmembrane</keyword>
<feature type="transmembrane region" description="Helical" evidence="2">
    <location>
        <begin position="441"/>
        <end position="460"/>
    </location>
</feature>
<reference evidence="3" key="1">
    <citation type="submission" date="2018-11" db="EMBL/GenBank/DDBJ databases">
        <authorList>
            <person name="Grassa J C."/>
        </authorList>
    </citation>
    <scope>NUCLEOTIDE SEQUENCE [LARGE SCALE GENOMIC DNA]</scope>
</reference>
<keyword evidence="4" id="KW-1185">Reference proteome</keyword>
<evidence type="ECO:0000256" key="1">
    <source>
        <dbReference type="SAM" id="MobiDB-lite"/>
    </source>
</evidence>
<sequence length="510" mass="58764">MFPSSNRTKHRPGLRLDDYDSQPPMTERRTVGTVRTVGGQRFGYIEDVTSPSTRWVFGGERRITCRKCILFKSNLSSHLEDKSLMANAGKLISDSLKVWQPKLKSFLMVSVSSQVEIVRIRLSMDMSVYIDIIGNRYIKTPHRRLLSSDIESYGLVITWILHREKKIKVVVATHDRNSIIQPLILRDLFTSPYFFPTGFGQEHQQNEICAKVLHVKHNYDNWVSNSCFSRLPIGIGGLWVFARGQSITFGNFKHGLTSQHQFGLLGISYGKEPPSGNFLFAIWLVGEIWGYPLQGLVKQVIEIKQLISILGALPTLMGVYVLNWRVIKAAEYYFQQKDKLNLAYEDFIKQGRETFPIAENFFNKITEDLVHVVREQSGVQLDGFYLKGSHNNPLTPTRTIFNIQGHGKKLLCKLHLLDWFFDRGRHDNWFGNTRSGGWRRVLKLGIFLTVLTIRIAGLVLRQRKRGWQLMLHVLHLEDKVNFGRPVLLGLRVLNNKGIWVIVMGVLRWYK</sequence>
<dbReference type="Proteomes" id="UP000596661">
    <property type="component" value="Chromosome 3"/>
</dbReference>
<dbReference type="AlphaFoldDB" id="A0A803QXE5"/>
<name>A0A803QXE5_CANSA</name>
<accession>A0A803QXE5</accession>
<evidence type="ECO:0000313" key="3">
    <source>
        <dbReference type="EnsemblPlants" id="cds.novel_model_2566_5bd9a17a"/>
    </source>
</evidence>